<proteinExistence type="predicted"/>
<keyword evidence="1" id="KW-0813">Transport</keyword>
<evidence type="ECO:0000259" key="4">
    <source>
        <dbReference type="PROSITE" id="PS50893"/>
    </source>
</evidence>
<dbReference type="Pfam" id="PF00005">
    <property type="entry name" value="ABC_tran"/>
    <property type="match status" value="1"/>
</dbReference>
<sequence>MNHPTSKLVVDDLRLGHWSSRTEAFSLACDGLSFEIAENEFVAVVGPSGCGKTTFLTALAGLVPVTSGRLELNGTQISGPAPDRSLVFQQASLFPWATVTANIEFGLKAQQRLDAKGRARVAELVELVGLAGKERVYPRELSGGMSQRVNLARALATDPDLLLLDEPFSALDAQTREVMQEELTRIWQADVAGQGKTAVFVTHDVPEAVFLADRVAVFSSGPAHLVEVVDIDLPRPRDAAVKRSPGFQELNDYILGLVMSQTQPGRRAASDRGSNTPVVG</sequence>
<dbReference type="Proteomes" id="UP001499884">
    <property type="component" value="Unassembled WGS sequence"/>
</dbReference>
<feature type="domain" description="ABC transporter" evidence="4">
    <location>
        <begin position="13"/>
        <end position="245"/>
    </location>
</feature>
<dbReference type="RefSeq" id="WP_345643698.1">
    <property type="nucleotide sequence ID" value="NZ_BAABEP010000008.1"/>
</dbReference>
<protein>
    <submittedName>
        <fullName evidence="5">ABC transporter ATP-binding protein</fullName>
    </submittedName>
</protein>
<dbReference type="InterPro" id="IPR027417">
    <property type="entry name" value="P-loop_NTPase"/>
</dbReference>
<evidence type="ECO:0000256" key="3">
    <source>
        <dbReference type="ARBA" id="ARBA00022840"/>
    </source>
</evidence>
<accession>A0ABP7EMV3</accession>
<gene>
    <name evidence="5" type="ORF">GCM10023082_18450</name>
</gene>
<keyword evidence="3 5" id="KW-0067">ATP-binding</keyword>
<evidence type="ECO:0000313" key="6">
    <source>
        <dbReference type="Proteomes" id="UP001499884"/>
    </source>
</evidence>
<dbReference type="PROSITE" id="PS50893">
    <property type="entry name" value="ABC_TRANSPORTER_2"/>
    <property type="match status" value="1"/>
</dbReference>
<evidence type="ECO:0000313" key="5">
    <source>
        <dbReference type="EMBL" id="GAA3721209.1"/>
    </source>
</evidence>
<keyword evidence="2" id="KW-0547">Nucleotide-binding</keyword>
<dbReference type="EMBL" id="BAABEP010000008">
    <property type="protein sequence ID" value="GAA3721209.1"/>
    <property type="molecule type" value="Genomic_DNA"/>
</dbReference>
<dbReference type="InterPro" id="IPR017871">
    <property type="entry name" value="ABC_transporter-like_CS"/>
</dbReference>
<dbReference type="GO" id="GO:0005524">
    <property type="term" value="F:ATP binding"/>
    <property type="evidence" value="ECO:0007669"/>
    <property type="project" value="UniProtKB-KW"/>
</dbReference>
<dbReference type="PANTHER" id="PTHR42788:SF13">
    <property type="entry name" value="ALIPHATIC SULFONATES IMPORT ATP-BINDING PROTEIN SSUB"/>
    <property type="match status" value="1"/>
</dbReference>
<dbReference type="SMART" id="SM00382">
    <property type="entry name" value="AAA"/>
    <property type="match status" value="1"/>
</dbReference>
<name>A0ABP7EMV3_9ACTN</name>
<dbReference type="SUPFAM" id="SSF52540">
    <property type="entry name" value="P-loop containing nucleoside triphosphate hydrolases"/>
    <property type="match status" value="1"/>
</dbReference>
<dbReference type="InterPro" id="IPR003439">
    <property type="entry name" value="ABC_transporter-like_ATP-bd"/>
</dbReference>
<dbReference type="Gene3D" id="3.40.50.300">
    <property type="entry name" value="P-loop containing nucleotide triphosphate hydrolases"/>
    <property type="match status" value="1"/>
</dbReference>
<evidence type="ECO:0000256" key="2">
    <source>
        <dbReference type="ARBA" id="ARBA00022741"/>
    </source>
</evidence>
<dbReference type="PROSITE" id="PS00211">
    <property type="entry name" value="ABC_TRANSPORTER_1"/>
    <property type="match status" value="1"/>
</dbReference>
<reference evidence="6" key="1">
    <citation type="journal article" date="2019" name="Int. J. Syst. Evol. Microbiol.">
        <title>The Global Catalogue of Microorganisms (GCM) 10K type strain sequencing project: providing services to taxonomists for standard genome sequencing and annotation.</title>
        <authorList>
            <consortium name="The Broad Institute Genomics Platform"/>
            <consortium name="The Broad Institute Genome Sequencing Center for Infectious Disease"/>
            <person name="Wu L."/>
            <person name="Ma J."/>
        </authorList>
    </citation>
    <scope>NUCLEOTIDE SEQUENCE [LARGE SCALE GENOMIC DNA]</scope>
    <source>
        <strain evidence="6">JCM 30846</strain>
    </source>
</reference>
<dbReference type="InterPro" id="IPR050166">
    <property type="entry name" value="ABC_transporter_ATP-bind"/>
</dbReference>
<dbReference type="CDD" id="cd03293">
    <property type="entry name" value="ABC_NrtD_SsuB_transporters"/>
    <property type="match status" value="1"/>
</dbReference>
<organism evidence="5 6">
    <name type="scientific">Streptomyces tremellae</name>
    <dbReference type="NCBI Taxonomy" id="1124239"/>
    <lineage>
        <taxon>Bacteria</taxon>
        <taxon>Bacillati</taxon>
        <taxon>Actinomycetota</taxon>
        <taxon>Actinomycetes</taxon>
        <taxon>Kitasatosporales</taxon>
        <taxon>Streptomycetaceae</taxon>
        <taxon>Streptomyces</taxon>
    </lineage>
</organism>
<keyword evidence="6" id="KW-1185">Reference proteome</keyword>
<evidence type="ECO:0000256" key="1">
    <source>
        <dbReference type="ARBA" id="ARBA00022448"/>
    </source>
</evidence>
<dbReference type="PANTHER" id="PTHR42788">
    <property type="entry name" value="TAURINE IMPORT ATP-BINDING PROTEIN-RELATED"/>
    <property type="match status" value="1"/>
</dbReference>
<comment type="caution">
    <text evidence="5">The sequence shown here is derived from an EMBL/GenBank/DDBJ whole genome shotgun (WGS) entry which is preliminary data.</text>
</comment>
<dbReference type="InterPro" id="IPR003593">
    <property type="entry name" value="AAA+_ATPase"/>
</dbReference>